<dbReference type="Gene3D" id="3.30.360.10">
    <property type="entry name" value="Dihydrodipicolinate Reductase, domain 2"/>
    <property type="match status" value="1"/>
</dbReference>
<keyword evidence="2" id="KW-0963">Cytoplasm</keyword>
<dbReference type="GO" id="GO:0005829">
    <property type="term" value="C:cytosol"/>
    <property type="evidence" value="ECO:0007669"/>
    <property type="project" value="TreeGrafter"/>
</dbReference>
<dbReference type="GO" id="GO:0008839">
    <property type="term" value="F:4-hydroxy-tetrahydrodipicolinate reductase"/>
    <property type="evidence" value="ECO:0007669"/>
    <property type="project" value="UniProtKB-EC"/>
</dbReference>
<dbReference type="GO" id="GO:0009089">
    <property type="term" value="P:lysine biosynthetic process via diaminopimelate"/>
    <property type="evidence" value="ECO:0007669"/>
    <property type="project" value="InterPro"/>
</dbReference>
<dbReference type="HAMAP" id="MF_00102">
    <property type="entry name" value="DapB"/>
    <property type="match status" value="1"/>
</dbReference>
<proteinExistence type="inferred from homology"/>
<evidence type="ECO:0000256" key="7">
    <source>
        <dbReference type="ARBA" id="ARBA00023027"/>
    </source>
</evidence>
<dbReference type="Gene3D" id="3.40.50.720">
    <property type="entry name" value="NAD(P)-binding Rossmann-like Domain"/>
    <property type="match status" value="1"/>
</dbReference>
<feature type="domain" description="Dihydrodipicolinate reductase N-terminal" evidence="14">
    <location>
        <begin position="5"/>
        <end position="109"/>
    </location>
</feature>
<dbReference type="PIRSF" id="PIRSF000161">
    <property type="entry name" value="DHPR"/>
    <property type="match status" value="1"/>
</dbReference>
<dbReference type="InterPro" id="IPR023940">
    <property type="entry name" value="DHDPR_bac"/>
</dbReference>
<evidence type="ECO:0000256" key="4">
    <source>
        <dbReference type="ARBA" id="ARBA00022857"/>
    </source>
</evidence>
<dbReference type="InterPro" id="IPR036291">
    <property type="entry name" value="NAD(P)-bd_dom_sf"/>
</dbReference>
<dbReference type="PANTHER" id="PTHR20836:SF0">
    <property type="entry name" value="4-HYDROXY-TETRAHYDRODIPICOLINATE REDUCTASE 1, CHLOROPLASTIC-RELATED"/>
    <property type="match status" value="1"/>
</dbReference>
<comment type="pathway">
    <text evidence="9">Amino-acid biosynthesis; L-lysine biosynthesis via DAP pathway; (S)-tetrahydrodipicolinate from L-aspartate: step 4/4.</text>
</comment>
<evidence type="ECO:0000256" key="2">
    <source>
        <dbReference type="ARBA" id="ARBA00022490"/>
    </source>
</evidence>
<keyword evidence="8" id="KW-0457">Lysine biosynthesis</keyword>
<evidence type="ECO:0000256" key="6">
    <source>
        <dbReference type="ARBA" id="ARBA00023002"/>
    </source>
</evidence>
<name>A0A6J6IIR0_9ZZZZ</name>
<dbReference type="InterPro" id="IPR022663">
    <property type="entry name" value="DapB_C"/>
</dbReference>
<sequence length="248" mass="26495">MSSRIRVGVLGARGRMGAEVVKAVTNSSDLELVAQLDLGDSLDQLVSNKAEVVVDFTTPDSVMKNLEFLLKNEIHAVVGTTGFDQARIDSLTKELAQHPKVGVLIAPNFAIGAVLMMEFAAKAARYFESAEIVEMHHPAKVDAPSGTAARTAELMTEARKESAMKPMPDATKQSLDGSRGSKVGDIPIHSIRAQGLVAHQEVLFGGVGETLTIRHDSLDRAGFMPGVLLGIRSVVKNPGLTHGLDKFM</sequence>
<gene>
    <name evidence="16" type="ORF">UFOPK1981_00321</name>
</gene>
<dbReference type="InterPro" id="IPR000846">
    <property type="entry name" value="DapB_N"/>
</dbReference>
<comment type="catalytic activity">
    <reaction evidence="12">
        <text>(S)-2,3,4,5-tetrahydrodipicolinate + NAD(+) + H2O = (2S,4S)-4-hydroxy-2,3,4,5-tetrahydrodipicolinate + NADH + H(+)</text>
        <dbReference type="Rhea" id="RHEA:35323"/>
        <dbReference type="ChEBI" id="CHEBI:15377"/>
        <dbReference type="ChEBI" id="CHEBI:15378"/>
        <dbReference type="ChEBI" id="CHEBI:16845"/>
        <dbReference type="ChEBI" id="CHEBI:57540"/>
        <dbReference type="ChEBI" id="CHEBI:57945"/>
        <dbReference type="ChEBI" id="CHEBI:67139"/>
        <dbReference type="EC" id="1.17.1.8"/>
    </reaction>
</comment>
<protein>
    <recommendedName>
        <fullName evidence="10">4-hydroxy-tetrahydrodipicolinate reductase</fullName>
        <ecNumber evidence="10">1.17.1.8</ecNumber>
    </recommendedName>
</protein>
<dbReference type="SUPFAM" id="SSF51735">
    <property type="entry name" value="NAD(P)-binding Rossmann-fold domains"/>
    <property type="match status" value="1"/>
</dbReference>
<accession>A0A6J6IIR0</accession>
<evidence type="ECO:0000256" key="1">
    <source>
        <dbReference type="ARBA" id="ARBA00006642"/>
    </source>
</evidence>
<feature type="domain" description="Dihydrodipicolinate reductase C-terminal" evidence="15">
    <location>
        <begin position="112"/>
        <end position="246"/>
    </location>
</feature>
<dbReference type="PANTHER" id="PTHR20836">
    <property type="entry name" value="DIHYDRODIPICOLINATE REDUCTASE"/>
    <property type="match status" value="1"/>
</dbReference>
<evidence type="ECO:0000256" key="12">
    <source>
        <dbReference type="ARBA" id="ARBA00049396"/>
    </source>
</evidence>
<dbReference type="EC" id="1.17.1.8" evidence="10"/>
<dbReference type="NCBIfam" id="TIGR00036">
    <property type="entry name" value="dapB"/>
    <property type="match status" value="1"/>
</dbReference>
<dbReference type="InterPro" id="IPR022664">
    <property type="entry name" value="DapB_N_CS"/>
</dbReference>
<evidence type="ECO:0000256" key="5">
    <source>
        <dbReference type="ARBA" id="ARBA00022915"/>
    </source>
</evidence>
<evidence type="ECO:0000256" key="9">
    <source>
        <dbReference type="ARBA" id="ARBA00037922"/>
    </source>
</evidence>
<keyword evidence="6" id="KW-0560">Oxidoreductase</keyword>
<dbReference type="Pfam" id="PF01113">
    <property type="entry name" value="DapB_N"/>
    <property type="match status" value="1"/>
</dbReference>
<dbReference type="GO" id="GO:0019877">
    <property type="term" value="P:diaminopimelate biosynthetic process"/>
    <property type="evidence" value="ECO:0007669"/>
    <property type="project" value="UniProtKB-KW"/>
</dbReference>
<evidence type="ECO:0000256" key="11">
    <source>
        <dbReference type="ARBA" id="ARBA00049080"/>
    </source>
</evidence>
<keyword evidence="7" id="KW-0520">NAD</keyword>
<organism evidence="16">
    <name type="scientific">freshwater metagenome</name>
    <dbReference type="NCBI Taxonomy" id="449393"/>
    <lineage>
        <taxon>unclassified sequences</taxon>
        <taxon>metagenomes</taxon>
        <taxon>ecological metagenomes</taxon>
    </lineage>
</organism>
<evidence type="ECO:0000256" key="10">
    <source>
        <dbReference type="ARBA" id="ARBA00038983"/>
    </source>
</evidence>
<evidence type="ECO:0000259" key="14">
    <source>
        <dbReference type="Pfam" id="PF01113"/>
    </source>
</evidence>
<keyword evidence="3" id="KW-0028">Amino-acid biosynthesis</keyword>
<reference evidence="16" key="1">
    <citation type="submission" date="2020-05" db="EMBL/GenBank/DDBJ databases">
        <authorList>
            <person name="Chiriac C."/>
            <person name="Salcher M."/>
            <person name="Ghai R."/>
            <person name="Kavagutti S V."/>
        </authorList>
    </citation>
    <scope>NUCLEOTIDE SEQUENCE</scope>
</reference>
<comment type="similarity">
    <text evidence="1">Belongs to the DapB family.</text>
</comment>
<dbReference type="Pfam" id="PF05173">
    <property type="entry name" value="DapB_C"/>
    <property type="match status" value="1"/>
</dbReference>
<feature type="region of interest" description="Disordered" evidence="13">
    <location>
        <begin position="156"/>
        <end position="180"/>
    </location>
</feature>
<dbReference type="FunFam" id="3.30.360.10:FF:000009">
    <property type="entry name" value="4-hydroxy-tetrahydrodipicolinate reductase"/>
    <property type="match status" value="1"/>
</dbReference>
<evidence type="ECO:0000256" key="3">
    <source>
        <dbReference type="ARBA" id="ARBA00022605"/>
    </source>
</evidence>
<comment type="catalytic activity">
    <reaction evidence="11">
        <text>(S)-2,3,4,5-tetrahydrodipicolinate + NADP(+) + H2O = (2S,4S)-4-hydroxy-2,3,4,5-tetrahydrodipicolinate + NADPH + H(+)</text>
        <dbReference type="Rhea" id="RHEA:35331"/>
        <dbReference type="ChEBI" id="CHEBI:15377"/>
        <dbReference type="ChEBI" id="CHEBI:15378"/>
        <dbReference type="ChEBI" id="CHEBI:16845"/>
        <dbReference type="ChEBI" id="CHEBI:57783"/>
        <dbReference type="ChEBI" id="CHEBI:58349"/>
        <dbReference type="ChEBI" id="CHEBI:67139"/>
        <dbReference type="EC" id="1.17.1.8"/>
    </reaction>
</comment>
<dbReference type="EMBL" id="CAEZVI010000019">
    <property type="protein sequence ID" value="CAB4624373.1"/>
    <property type="molecule type" value="Genomic_DNA"/>
</dbReference>
<evidence type="ECO:0000259" key="15">
    <source>
        <dbReference type="Pfam" id="PF05173"/>
    </source>
</evidence>
<dbReference type="PROSITE" id="PS01298">
    <property type="entry name" value="DAPB"/>
    <property type="match status" value="1"/>
</dbReference>
<keyword evidence="4" id="KW-0521">NADP</keyword>
<evidence type="ECO:0000256" key="8">
    <source>
        <dbReference type="ARBA" id="ARBA00023154"/>
    </source>
</evidence>
<keyword evidence="5" id="KW-0220">Diaminopimelate biosynthesis</keyword>
<dbReference type="AlphaFoldDB" id="A0A6J6IIR0"/>
<dbReference type="SUPFAM" id="SSF55347">
    <property type="entry name" value="Glyceraldehyde-3-phosphate dehydrogenase-like, C-terminal domain"/>
    <property type="match status" value="1"/>
</dbReference>
<evidence type="ECO:0000256" key="13">
    <source>
        <dbReference type="SAM" id="MobiDB-lite"/>
    </source>
</evidence>
<evidence type="ECO:0000313" key="16">
    <source>
        <dbReference type="EMBL" id="CAB4624373.1"/>
    </source>
</evidence>
<dbReference type="CDD" id="cd02274">
    <property type="entry name" value="DHDPR_N"/>
    <property type="match status" value="1"/>
</dbReference>